<dbReference type="RefSeq" id="WP_074718486.1">
    <property type="nucleotide sequence ID" value="NZ_FNWV01000013.1"/>
</dbReference>
<protein>
    <submittedName>
        <fullName evidence="1">Uncharacterized protein</fullName>
    </submittedName>
</protein>
<dbReference type="Proteomes" id="UP000183190">
    <property type="component" value="Unassembled WGS sequence"/>
</dbReference>
<accession>A0A1H6KXN1</accession>
<evidence type="ECO:0000313" key="2">
    <source>
        <dbReference type="Proteomes" id="UP000183190"/>
    </source>
</evidence>
<name>A0A1H6KXN1_RUMFL</name>
<gene>
    <name evidence="1" type="ORF">SAMN02910265_02812</name>
</gene>
<sequence length="136" mass="14933">MLREIINDITDKLTDSGVTAVYSAFDAVDIAKKEKGIFTVVGIGGFESYSPIYSLYTIFIPFKADIEISITAPPKTSIVDIYEFYDNNIEPVISDMCGLTCSLSKMSIKFDSNIQRLVLTAKLSASGITKIERSSP</sequence>
<evidence type="ECO:0000313" key="1">
    <source>
        <dbReference type="EMBL" id="SEH80554.1"/>
    </source>
</evidence>
<dbReference type="OrthoDB" id="1821484at2"/>
<proteinExistence type="predicted"/>
<organism evidence="1 2">
    <name type="scientific">Ruminococcus flavefaciens</name>
    <dbReference type="NCBI Taxonomy" id="1265"/>
    <lineage>
        <taxon>Bacteria</taxon>
        <taxon>Bacillati</taxon>
        <taxon>Bacillota</taxon>
        <taxon>Clostridia</taxon>
        <taxon>Eubacteriales</taxon>
        <taxon>Oscillospiraceae</taxon>
        <taxon>Ruminococcus</taxon>
    </lineage>
</organism>
<reference evidence="1 2" key="1">
    <citation type="submission" date="2016-10" db="EMBL/GenBank/DDBJ databases">
        <authorList>
            <person name="de Groot N.N."/>
        </authorList>
    </citation>
    <scope>NUCLEOTIDE SEQUENCE [LARGE SCALE GENOMIC DNA]</scope>
    <source>
        <strain evidence="1 2">YAD2003</strain>
    </source>
</reference>
<dbReference type="AlphaFoldDB" id="A0A1H6KXN1"/>
<dbReference type="EMBL" id="FNWV01000013">
    <property type="protein sequence ID" value="SEH80554.1"/>
    <property type="molecule type" value="Genomic_DNA"/>
</dbReference>